<feature type="region of interest" description="Disordered" evidence="1">
    <location>
        <begin position="31"/>
        <end position="53"/>
    </location>
</feature>
<dbReference type="GeneID" id="70783658"/>
<dbReference type="KEGG" id="cmin:NCTC10288_01775"/>
<protein>
    <submittedName>
        <fullName evidence="3">Glutamine cyclotransferase</fullName>
    </submittedName>
</protein>
<keyword evidence="2" id="KW-0732">Signal</keyword>
<dbReference type="Proteomes" id="UP000249264">
    <property type="component" value="Chromosome 1"/>
</dbReference>
<dbReference type="RefSeq" id="WP_052319672.1">
    <property type="nucleotide sequence ID" value="NZ_CP065689.1"/>
</dbReference>
<evidence type="ECO:0000313" key="4">
    <source>
        <dbReference type="Proteomes" id="UP000249264"/>
    </source>
</evidence>
<feature type="signal peptide" evidence="2">
    <location>
        <begin position="1"/>
        <end position="26"/>
    </location>
</feature>
<dbReference type="InterPro" id="IPR011044">
    <property type="entry name" value="Quino_amine_DH_bsu"/>
</dbReference>
<dbReference type="SUPFAM" id="SSF50969">
    <property type="entry name" value="YVTN repeat-like/Quinoprotein amine dehydrogenase"/>
    <property type="match status" value="1"/>
</dbReference>
<keyword evidence="3" id="KW-0808">Transferase</keyword>
<dbReference type="PANTHER" id="PTHR31270:SF1">
    <property type="entry name" value="GLUTAMINYL-PEPTIDE CYCLOTRANSFERASE"/>
    <property type="match status" value="1"/>
</dbReference>
<evidence type="ECO:0000256" key="1">
    <source>
        <dbReference type="SAM" id="MobiDB-lite"/>
    </source>
</evidence>
<dbReference type="PANTHER" id="PTHR31270">
    <property type="entry name" value="GLUTAMINYL-PEPTIDE CYCLOTRANSFERASE"/>
    <property type="match status" value="1"/>
</dbReference>
<evidence type="ECO:0000256" key="2">
    <source>
        <dbReference type="SAM" id="SignalP"/>
    </source>
</evidence>
<dbReference type="AlphaFoldDB" id="A0A2X4RF57"/>
<reference evidence="3 4" key="1">
    <citation type="submission" date="2018-06" db="EMBL/GenBank/DDBJ databases">
        <authorList>
            <consortium name="Pathogen Informatics"/>
            <person name="Doyle S."/>
        </authorList>
    </citation>
    <scope>NUCLEOTIDE SEQUENCE [LARGE SCALE GENOMIC DNA]</scope>
    <source>
        <strain evidence="3 4">NCTC10288</strain>
    </source>
</reference>
<feature type="chain" id="PRO_5038947623" evidence="2">
    <location>
        <begin position="27"/>
        <end position="288"/>
    </location>
</feature>
<gene>
    <name evidence="3" type="ORF">NCTC10288_01775</name>
</gene>
<dbReference type="STRING" id="38301.NX84_04945"/>
<accession>A0A2X4RF57</accession>
<dbReference type="EMBL" id="LS483460">
    <property type="protein sequence ID" value="SQI00463.1"/>
    <property type="molecule type" value="Genomic_DNA"/>
</dbReference>
<sequence>MTDMALSSRICAPRLAAAVLSATALLAPLSSCSSSPESEETAPSTQTLSQGASASASKAERLGVTVLDTVPLLPHTFTQGLEVDPDGNLLIGTGLYGKSALLRVRPGSLNPLEEIALNNSYFGEGITQTDAGIWQLTWKSGTAILRDSTTFAELNHAEYDGEGWGLCNAGSELIMSDGSSELRHLAPETFEERGSRTTVTLEGSPVDNLNELECVDRQVYANVWMSEDILRIDPESGEVTAVIDTANLNHRPYDDPNAVLNGIAHIPGTDEFWITGKLWDDLYRVRFE</sequence>
<evidence type="ECO:0000313" key="3">
    <source>
        <dbReference type="EMBL" id="SQI00463.1"/>
    </source>
</evidence>
<organism evidence="3 4">
    <name type="scientific">Corynebacterium minutissimum</name>
    <dbReference type="NCBI Taxonomy" id="38301"/>
    <lineage>
        <taxon>Bacteria</taxon>
        <taxon>Bacillati</taxon>
        <taxon>Actinomycetota</taxon>
        <taxon>Actinomycetes</taxon>
        <taxon>Mycobacteriales</taxon>
        <taxon>Corynebacteriaceae</taxon>
        <taxon>Corynebacterium</taxon>
    </lineage>
</organism>
<name>A0A2X4RF57_9CORY</name>
<dbReference type="Pfam" id="PF05096">
    <property type="entry name" value="Glu_cyclase_2"/>
    <property type="match status" value="1"/>
</dbReference>
<dbReference type="InterPro" id="IPR007788">
    <property type="entry name" value="QCT"/>
</dbReference>
<feature type="compositionally biased region" description="Low complexity" evidence="1">
    <location>
        <begin position="31"/>
        <end position="45"/>
    </location>
</feature>
<proteinExistence type="predicted"/>
<dbReference type="GO" id="GO:0016603">
    <property type="term" value="F:glutaminyl-peptide cyclotransferase activity"/>
    <property type="evidence" value="ECO:0007669"/>
    <property type="project" value="InterPro"/>
</dbReference>